<dbReference type="PATRIC" id="fig|1280951.3.peg.2744"/>
<comment type="caution">
    <text evidence="2">The sequence shown here is derived from an EMBL/GenBank/DDBJ whole genome shotgun (WGS) entry which is preliminary data.</text>
</comment>
<keyword evidence="3" id="KW-1185">Reference proteome</keyword>
<feature type="chain" id="PRO_5001572468" description="Lipoprotein" evidence="1">
    <location>
        <begin position="20"/>
        <end position="233"/>
    </location>
</feature>
<dbReference type="OrthoDB" id="7837654at2"/>
<evidence type="ECO:0000313" key="3">
    <source>
        <dbReference type="Proteomes" id="UP000025061"/>
    </source>
</evidence>
<accession>A0A059FJE5</accession>
<evidence type="ECO:0008006" key="4">
    <source>
        <dbReference type="Google" id="ProtNLM"/>
    </source>
</evidence>
<dbReference type="RefSeq" id="WP_011647134.1">
    <property type="nucleotide sequence ID" value="NZ_ARYI01000012.1"/>
</dbReference>
<proteinExistence type="predicted"/>
<dbReference type="Proteomes" id="UP000025061">
    <property type="component" value="Unassembled WGS sequence"/>
</dbReference>
<name>A0A059FJE5_9PROT</name>
<keyword evidence="1" id="KW-0732">Signal</keyword>
<protein>
    <recommendedName>
        <fullName evidence="4">Lipoprotein</fullName>
    </recommendedName>
</protein>
<evidence type="ECO:0000313" key="2">
    <source>
        <dbReference type="EMBL" id="KCZ90583.1"/>
    </source>
</evidence>
<dbReference type="EMBL" id="ARYI01000012">
    <property type="protein sequence ID" value="KCZ90583.1"/>
    <property type="molecule type" value="Genomic_DNA"/>
</dbReference>
<gene>
    <name evidence="2" type="ORF">HHI_13630</name>
</gene>
<organism evidence="2 3">
    <name type="scientific">Hyphomonas hirschiana VP5</name>
    <dbReference type="NCBI Taxonomy" id="1280951"/>
    <lineage>
        <taxon>Bacteria</taxon>
        <taxon>Pseudomonadati</taxon>
        <taxon>Pseudomonadota</taxon>
        <taxon>Alphaproteobacteria</taxon>
        <taxon>Hyphomonadales</taxon>
        <taxon>Hyphomonadaceae</taxon>
        <taxon>Hyphomonas</taxon>
    </lineage>
</organism>
<sequence length="233" mass="25138">MRILFGLAALFFLTFPAHAEFVIAKCSMAAGCQCKLADLTVADMELITGEKAPKGAKDQTLVMVPGRDPYWTAGDRTEINVTYGGMGQCDVQLFNAMAPEDGNWTLQAAATDLSACPMLRGKSVNTGGLKSATRNIQWGGKFHPSKLADAGNVEQRWSKVGENSWRGTMVDDQRAGGGASVIHGYTLVSPRLIRGYSLFTFNIDVPAEEAAILASMGMPMNCRSYTPFTARKN</sequence>
<feature type="signal peptide" evidence="1">
    <location>
        <begin position="1"/>
        <end position="19"/>
    </location>
</feature>
<evidence type="ECO:0000256" key="1">
    <source>
        <dbReference type="SAM" id="SignalP"/>
    </source>
</evidence>
<reference evidence="2 3" key="1">
    <citation type="submission" date="2013-04" db="EMBL/GenBank/DDBJ databases">
        <title>Hyphomonas hirschiana VP5 Genome Sequencing.</title>
        <authorList>
            <person name="Lai Q."/>
            <person name="Shao Z."/>
        </authorList>
    </citation>
    <scope>NUCLEOTIDE SEQUENCE [LARGE SCALE GENOMIC DNA]</scope>
    <source>
        <strain evidence="2 3">VP5</strain>
    </source>
</reference>
<dbReference type="AlphaFoldDB" id="A0A059FJE5"/>